<evidence type="ECO:0000256" key="2">
    <source>
        <dbReference type="ARBA" id="ARBA00022833"/>
    </source>
</evidence>
<dbReference type="SUPFAM" id="SSF118352">
    <property type="entry name" value="HSP33 redox switch-like"/>
    <property type="match status" value="1"/>
</dbReference>
<feature type="disulfide bond" description="Redox-active" evidence="6">
    <location>
        <begin position="237"/>
        <end position="239"/>
    </location>
</feature>
<accession>A0ABU8SGM7</accession>
<dbReference type="PANTHER" id="PTHR30111:SF1">
    <property type="entry name" value="33 KDA CHAPERONIN"/>
    <property type="match status" value="1"/>
</dbReference>
<dbReference type="SUPFAM" id="SSF64397">
    <property type="entry name" value="Hsp33 domain"/>
    <property type="match status" value="1"/>
</dbReference>
<gene>
    <name evidence="6 7" type="primary">hslO</name>
    <name evidence="7" type="ORF">R4Y45_02400</name>
</gene>
<keyword evidence="1 6" id="KW-0963">Cytoplasm</keyword>
<dbReference type="Pfam" id="PF01430">
    <property type="entry name" value="HSP33"/>
    <property type="match status" value="1"/>
</dbReference>
<dbReference type="Proteomes" id="UP001377804">
    <property type="component" value="Unassembled WGS sequence"/>
</dbReference>
<organism evidence="7 8">
    <name type="scientific">Holzapfeliella saturejae</name>
    <dbReference type="NCBI Taxonomy" id="3082953"/>
    <lineage>
        <taxon>Bacteria</taxon>
        <taxon>Bacillati</taxon>
        <taxon>Bacillota</taxon>
        <taxon>Bacilli</taxon>
        <taxon>Lactobacillales</taxon>
        <taxon>Lactobacillaceae</taxon>
        <taxon>Holzapfeliella</taxon>
    </lineage>
</organism>
<evidence type="ECO:0000313" key="8">
    <source>
        <dbReference type="Proteomes" id="UP001377804"/>
    </source>
</evidence>
<evidence type="ECO:0000256" key="4">
    <source>
        <dbReference type="ARBA" id="ARBA00023186"/>
    </source>
</evidence>
<protein>
    <recommendedName>
        <fullName evidence="6">33 kDa chaperonin</fullName>
    </recommendedName>
    <alternativeName>
        <fullName evidence="6">Heat shock protein 33 homolog</fullName>
        <shortName evidence="6">HSP33</shortName>
    </alternativeName>
</protein>
<name>A0ABU8SGM7_9LACO</name>
<proteinExistence type="inferred from homology"/>
<evidence type="ECO:0000256" key="1">
    <source>
        <dbReference type="ARBA" id="ARBA00022490"/>
    </source>
</evidence>
<comment type="function">
    <text evidence="6">Redox regulated molecular chaperone. Protects both thermally unfolding and oxidatively damaged proteins from irreversible aggregation. Plays an important role in the bacterial defense system toward oxidative stress.</text>
</comment>
<dbReference type="Gene3D" id="3.90.1280.10">
    <property type="entry name" value="HSP33 redox switch-like"/>
    <property type="match status" value="1"/>
</dbReference>
<dbReference type="InterPro" id="IPR000397">
    <property type="entry name" value="Heat_shock_Hsp33"/>
</dbReference>
<dbReference type="InterPro" id="IPR016153">
    <property type="entry name" value="Heat_shock_Hsp33_N"/>
</dbReference>
<reference evidence="7 8" key="1">
    <citation type="submission" date="2023-10" db="EMBL/GenBank/DDBJ databases">
        <title>Holzapfeliella saturejae sp. nov. isolated from Satureja montana flowers.</title>
        <authorList>
            <person name="Alcantara C."/>
            <person name="Zuniga M."/>
            <person name="Landete J.M."/>
            <person name="Monedero V."/>
        </authorList>
    </citation>
    <scope>NUCLEOTIDE SEQUENCE [LARGE SCALE GENOMIC DNA]</scope>
    <source>
        <strain evidence="7 8">He02</strain>
    </source>
</reference>
<dbReference type="PIRSF" id="PIRSF005261">
    <property type="entry name" value="Heat_shock_Hsp33"/>
    <property type="match status" value="1"/>
</dbReference>
<dbReference type="Gene3D" id="3.55.30.10">
    <property type="entry name" value="Hsp33 domain"/>
    <property type="match status" value="1"/>
</dbReference>
<dbReference type="HAMAP" id="MF_00117">
    <property type="entry name" value="HslO"/>
    <property type="match status" value="1"/>
</dbReference>
<comment type="PTM">
    <text evidence="6">Under oxidizing conditions two disulfide bonds are formed involving the reactive cysteines. Under reducing conditions zinc is bound to the reactive cysteines and the protein is inactive.</text>
</comment>
<comment type="caution">
    <text evidence="7">The sequence shown here is derived from an EMBL/GenBank/DDBJ whole genome shotgun (WGS) entry which is preliminary data.</text>
</comment>
<keyword evidence="2 6" id="KW-0862">Zinc</keyword>
<evidence type="ECO:0000313" key="7">
    <source>
        <dbReference type="EMBL" id="MEJ6348078.1"/>
    </source>
</evidence>
<dbReference type="InterPro" id="IPR016154">
    <property type="entry name" value="Heat_shock_Hsp33_C"/>
</dbReference>
<keyword evidence="3 6" id="KW-1015">Disulfide bond</keyword>
<evidence type="ECO:0000256" key="5">
    <source>
        <dbReference type="ARBA" id="ARBA00023284"/>
    </source>
</evidence>
<dbReference type="PANTHER" id="PTHR30111">
    <property type="entry name" value="33 KDA CHAPERONIN"/>
    <property type="match status" value="1"/>
</dbReference>
<feature type="disulfide bond" description="Redox-active" evidence="6">
    <location>
        <begin position="270"/>
        <end position="273"/>
    </location>
</feature>
<evidence type="ECO:0000256" key="3">
    <source>
        <dbReference type="ARBA" id="ARBA00023157"/>
    </source>
</evidence>
<dbReference type="RefSeq" id="WP_339968910.1">
    <property type="nucleotide sequence ID" value="NZ_JAWMWG010000001.1"/>
</dbReference>
<keyword evidence="4 6" id="KW-0143">Chaperone</keyword>
<keyword evidence="8" id="KW-1185">Reference proteome</keyword>
<keyword evidence="5 6" id="KW-0676">Redox-active center</keyword>
<evidence type="ECO:0000256" key="6">
    <source>
        <dbReference type="HAMAP-Rule" id="MF_00117"/>
    </source>
</evidence>
<dbReference type="CDD" id="cd00498">
    <property type="entry name" value="Hsp33"/>
    <property type="match status" value="1"/>
</dbReference>
<sequence length="292" mass="31330">MKDYLIKAISKDKAFRILAVSATELVSTAQQKHDTYSASSAALGRGLIGTLLLSTATLKGDDTLTVRIQGDGPAGALVIDGNANGTVKGYIQNPHVHLPLNESGKIDVKGAVGTSGMFSVTKDLHMKEPFTGQVPLISGELGEDFTYYLAKSEQIPSAVGLSCFVNPNNSIGAAGGFMIQVLPNASEESIAKLEESLKQLPLVSKLVREGKTPEEITEMIFPEGVDVLDTMDVAFECDCSKDRFEKSLATLKKSEIEAMIEEDHGAEAVCKFCNAHYHYSESDLKDILAKQG</sequence>
<dbReference type="EMBL" id="JAWMWG010000001">
    <property type="protein sequence ID" value="MEJ6348078.1"/>
    <property type="molecule type" value="Genomic_DNA"/>
</dbReference>
<comment type="similarity">
    <text evidence="6">Belongs to the HSP33 family.</text>
</comment>
<dbReference type="NCBIfam" id="NF001033">
    <property type="entry name" value="PRK00114.1"/>
    <property type="match status" value="1"/>
</dbReference>
<comment type="subcellular location">
    <subcellularLocation>
        <location evidence="6">Cytoplasm</location>
    </subcellularLocation>
</comment>